<dbReference type="InterPro" id="IPR018531">
    <property type="entry name" value="DUF1993"/>
</dbReference>
<dbReference type="EMBL" id="LKMD01000103">
    <property type="protein sequence ID" value="PIA95970.1"/>
    <property type="molecule type" value="Genomic_DNA"/>
</dbReference>
<accession>A0A2G5HTW1</accession>
<dbReference type="SUPFAM" id="SSF109854">
    <property type="entry name" value="DinB/YfiT-like putative metalloenzymes"/>
    <property type="match status" value="1"/>
</dbReference>
<evidence type="ECO:0000313" key="3">
    <source>
        <dbReference type="Proteomes" id="UP000230605"/>
    </source>
</evidence>
<dbReference type="PANTHER" id="PTHR36922:SF1">
    <property type="entry name" value="DUF1993 DOMAIN-CONTAINING PROTEIN"/>
    <property type="match status" value="1"/>
</dbReference>
<dbReference type="Gene3D" id="1.20.120.450">
    <property type="entry name" value="dinb family like domain"/>
    <property type="match status" value="1"/>
</dbReference>
<dbReference type="EMBL" id="CP134191">
    <property type="protein sequence ID" value="WPB07386.1"/>
    <property type="molecule type" value="Genomic_DNA"/>
</dbReference>
<proteinExistence type="predicted"/>
<name>A0A2G5HTW1_CERBT</name>
<evidence type="ECO:0000313" key="2">
    <source>
        <dbReference type="EMBL" id="WPB07386.1"/>
    </source>
</evidence>
<evidence type="ECO:0000313" key="4">
    <source>
        <dbReference type="Proteomes" id="UP001302367"/>
    </source>
</evidence>
<reference evidence="1 3" key="1">
    <citation type="submission" date="2015-10" db="EMBL/GenBank/DDBJ databases">
        <title>The cercosporin biosynthetic gene cluster was horizontally transferred to several fungal lineages and shown to be expanded in Cercospora beticola based on microsynteny with recipient genomes.</title>
        <authorList>
            <person name="De Jonge R."/>
            <person name="Ebert M.K."/>
            <person name="Suttle J.C."/>
            <person name="Jurick Ii W.M."/>
            <person name="Secor G.A."/>
            <person name="Thomma B.P."/>
            <person name="Van De Peer Y."/>
            <person name="Bolton M.D."/>
        </authorList>
    </citation>
    <scope>NUCLEOTIDE SEQUENCE [LARGE SCALE GENOMIC DNA]</scope>
    <source>
        <strain evidence="1 3">09-40</strain>
    </source>
</reference>
<protein>
    <recommendedName>
        <fullName evidence="5">DUF1993 domain-containing protein</fullName>
    </recommendedName>
</protein>
<dbReference type="Pfam" id="PF09351">
    <property type="entry name" value="DUF1993"/>
    <property type="match status" value="1"/>
</dbReference>
<evidence type="ECO:0000313" key="1">
    <source>
        <dbReference type="EMBL" id="PIA95970.1"/>
    </source>
</evidence>
<dbReference type="AlphaFoldDB" id="A0A2G5HTW1"/>
<dbReference type="Proteomes" id="UP001302367">
    <property type="component" value="Chromosome 8"/>
</dbReference>
<dbReference type="Proteomes" id="UP000230605">
    <property type="component" value="Chromosome 8"/>
</dbReference>
<sequence length="193" mass="21861">MSASISTYDLAVPILVRNLELLNTIIDKAIKHAEEKGKDPESFLEAHIIDDMLPLSFQLQTCNRTAQGMLPLITSPAIEADKDHKDNIEEPKTLAEHKTRINYTISLRRSLKKEDFVEASTETRLPVPPSYQSSFPGASKGYVKFTALSYLQKYVLPTFFFHMVTAYDILRKEGVPVGKFDFLGAEDFEGWEM</sequence>
<gene>
    <name evidence="1" type="ORF">CB0940_10659</name>
    <name evidence="2" type="ORF">RHO25_012047</name>
</gene>
<keyword evidence="4" id="KW-1185">Reference proteome</keyword>
<evidence type="ECO:0008006" key="5">
    <source>
        <dbReference type="Google" id="ProtNLM"/>
    </source>
</evidence>
<dbReference type="InterPro" id="IPR034660">
    <property type="entry name" value="DinB/YfiT-like"/>
</dbReference>
<reference evidence="2 4" key="2">
    <citation type="submission" date="2023-09" db="EMBL/GenBank/DDBJ databases">
        <title>Complete-Gapless Cercospora beticola genome.</title>
        <authorList>
            <person name="Wyatt N.A."/>
            <person name="Spanner R.E."/>
            <person name="Bolton M.D."/>
        </authorList>
    </citation>
    <scope>NUCLEOTIDE SEQUENCE [LARGE SCALE GENOMIC DNA]</scope>
    <source>
        <strain evidence="2">Cb09-40</strain>
    </source>
</reference>
<organism evidence="1 3">
    <name type="scientific">Cercospora beticola</name>
    <name type="common">Sugarbeet leaf spot fungus</name>
    <dbReference type="NCBI Taxonomy" id="122368"/>
    <lineage>
        <taxon>Eukaryota</taxon>
        <taxon>Fungi</taxon>
        <taxon>Dikarya</taxon>
        <taxon>Ascomycota</taxon>
        <taxon>Pezizomycotina</taxon>
        <taxon>Dothideomycetes</taxon>
        <taxon>Dothideomycetidae</taxon>
        <taxon>Mycosphaerellales</taxon>
        <taxon>Mycosphaerellaceae</taxon>
        <taxon>Cercospora</taxon>
    </lineage>
</organism>
<dbReference type="PANTHER" id="PTHR36922">
    <property type="entry name" value="BLL2446 PROTEIN"/>
    <property type="match status" value="1"/>
</dbReference>
<dbReference type="OrthoDB" id="3724345at2759"/>